<gene>
    <name evidence="2" type="ORF">T11_16032</name>
</gene>
<keyword evidence="1" id="KW-0812">Transmembrane</keyword>
<keyword evidence="3" id="KW-1185">Reference proteome</keyword>
<evidence type="ECO:0000313" key="2">
    <source>
        <dbReference type="EMBL" id="KRZ12250.1"/>
    </source>
</evidence>
<dbReference type="AlphaFoldDB" id="A0A0V1HNY0"/>
<dbReference type="EMBL" id="JYDP01000042">
    <property type="protein sequence ID" value="KRZ12250.1"/>
    <property type="molecule type" value="Genomic_DNA"/>
</dbReference>
<evidence type="ECO:0000313" key="3">
    <source>
        <dbReference type="Proteomes" id="UP000055024"/>
    </source>
</evidence>
<reference evidence="2 3" key="1">
    <citation type="submission" date="2015-01" db="EMBL/GenBank/DDBJ databases">
        <title>Evolution of Trichinella species and genotypes.</title>
        <authorList>
            <person name="Korhonen P.K."/>
            <person name="Edoardo P."/>
            <person name="Giuseppe L.R."/>
            <person name="Gasser R.B."/>
        </authorList>
    </citation>
    <scope>NUCLEOTIDE SEQUENCE [LARGE SCALE GENOMIC DNA]</scope>
    <source>
        <strain evidence="2">ISS1029</strain>
    </source>
</reference>
<sequence>MDDDITQGRGSIRPNAAYGVQQRRVAAITVPYLIILLHLYDYSTSALFIFVILENVTCQRVLCLGHCFCYSVQSDTGKWQRCKTFSEIIYGVKTLHIHFVDNYLLIEEQFFLTDMNNEVKNKRREAEQKQTKGICGSPWGPVLYVWSADISKGNL</sequence>
<accession>A0A0V1HNY0</accession>
<organism evidence="2 3">
    <name type="scientific">Trichinella zimbabwensis</name>
    <dbReference type="NCBI Taxonomy" id="268475"/>
    <lineage>
        <taxon>Eukaryota</taxon>
        <taxon>Metazoa</taxon>
        <taxon>Ecdysozoa</taxon>
        <taxon>Nematoda</taxon>
        <taxon>Enoplea</taxon>
        <taxon>Dorylaimia</taxon>
        <taxon>Trichinellida</taxon>
        <taxon>Trichinellidae</taxon>
        <taxon>Trichinella</taxon>
    </lineage>
</organism>
<comment type="caution">
    <text evidence="2">The sequence shown here is derived from an EMBL/GenBank/DDBJ whole genome shotgun (WGS) entry which is preliminary data.</text>
</comment>
<feature type="transmembrane region" description="Helical" evidence="1">
    <location>
        <begin position="32"/>
        <end position="53"/>
    </location>
</feature>
<evidence type="ECO:0000256" key="1">
    <source>
        <dbReference type="SAM" id="Phobius"/>
    </source>
</evidence>
<keyword evidence="1" id="KW-1133">Transmembrane helix</keyword>
<dbReference type="Proteomes" id="UP000055024">
    <property type="component" value="Unassembled WGS sequence"/>
</dbReference>
<protein>
    <submittedName>
        <fullName evidence="2">Uncharacterized protein</fullName>
    </submittedName>
</protein>
<keyword evidence="1" id="KW-0472">Membrane</keyword>
<proteinExistence type="predicted"/>
<name>A0A0V1HNY0_9BILA</name>